<dbReference type="EMBL" id="JAVIIV010000005">
    <property type="protein sequence ID" value="MDX8485620.1"/>
    <property type="molecule type" value="Genomic_DNA"/>
</dbReference>
<dbReference type="Proteomes" id="UP001280156">
    <property type="component" value="Unassembled WGS sequence"/>
</dbReference>
<dbReference type="RefSeq" id="WP_320293270.1">
    <property type="nucleotide sequence ID" value="NZ_JAVIIU010000001.1"/>
</dbReference>
<reference evidence="1 2" key="1">
    <citation type="submission" date="2023-08" db="EMBL/GenBank/DDBJ databases">
        <title>Implementing the SeqCode for naming new Mesorhizobium species isolated from Vachellia karroo root nodules.</title>
        <authorList>
            <person name="Van Lill M."/>
        </authorList>
    </citation>
    <scope>NUCLEOTIDE SEQUENCE [LARGE SCALE GENOMIC DNA]</scope>
    <source>
        <strain evidence="1 2">VK2B</strain>
    </source>
</reference>
<proteinExistence type="predicted"/>
<organism evidence="1 2">
    <name type="scientific">Mesorhizobium humile</name>
    <dbReference type="NCBI Taxonomy" id="3072313"/>
    <lineage>
        <taxon>Bacteria</taxon>
        <taxon>Pseudomonadati</taxon>
        <taxon>Pseudomonadota</taxon>
        <taxon>Alphaproteobacteria</taxon>
        <taxon>Hyphomicrobiales</taxon>
        <taxon>Phyllobacteriaceae</taxon>
        <taxon>Mesorhizobium</taxon>
    </lineage>
</organism>
<keyword evidence="2" id="KW-1185">Reference proteome</keyword>
<name>A0ABU4YFB4_9HYPH</name>
<protein>
    <recommendedName>
        <fullName evidence="3">DoxX family protein</fullName>
    </recommendedName>
</protein>
<evidence type="ECO:0000313" key="2">
    <source>
        <dbReference type="Proteomes" id="UP001280156"/>
    </source>
</evidence>
<evidence type="ECO:0008006" key="3">
    <source>
        <dbReference type="Google" id="ProtNLM"/>
    </source>
</evidence>
<gene>
    <name evidence="1" type="ORF">RFM52_10465</name>
</gene>
<comment type="caution">
    <text evidence="1">The sequence shown here is derived from an EMBL/GenBank/DDBJ whole genome shotgun (WGS) entry which is preliminary data.</text>
</comment>
<evidence type="ECO:0000313" key="1">
    <source>
        <dbReference type="EMBL" id="MDX8485620.1"/>
    </source>
</evidence>
<accession>A0ABU4YFB4</accession>
<sequence>MPTDRREPWHRLGLGRGFLSAATGLFGLSRLGASWDLAGNVYLWADRLPSWLQSAGVWSWNVAARNLPIALAEQLIVSETVFGVIFGLAAHGRWPSSAETCGIVSLIAGVVSVIHVSLAADHIALRDTETQGEFKQGNLATALRAVPGKV</sequence>